<dbReference type="EMBL" id="BAAAPO010000046">
    <property type="protein sequence ID" value="GAA1804743.1"/>
    <property type="molecule type" value="Genomic_DNA"/>
</dbReference>
<keyword evidence="1" id="KW-1133">Transmembrane helix</keyword>
<feature type="transmembrane region" description="Helical" evidence="1">
    <location>
        <begin position="675"/>
        <end position="697"/>
    </location>
</feature>
<evidence type="ECO:0000313" key="3">
    <source>
        <dbReference type="Proteomes" id="UP001499938"/>
    </source>
</evidence>
<protein>
    <submittedName>
        <fullName evidence="2">Uncharacterized protein</fullName>
    </submittedName>
</protein>
<feature type="transmembrane region" description="Helical" evidence="1">
    <location>
        <begin position="651"/>
        <end position="669"/>
    </location>
</feature>
<feature type="transmembrane region" description="Helical" evidence="1">
    <location>
        <begin position="335"/>
        <end position="356"/>
    </location>
</feature>
<name>A0ABP4YAH8_9MICO</name>
<evidence type="ECO:0000313" key="2">
    <source>
        <dbReference type="EMBL" id="GAA1804743.1"/>
    </source>
</evidence>
<proteinExistence type="predicted"/>
<feature type="transmembrane region" description="Helical" evidence="1">
    <location>
        <begin position="608"/>
        <end position="631"/>
    </location>
</feature>
<organism evidence="2 3">
    <name type="scientific">Nostocoides veronense</name>
    <dbReference type="NCBI Taxonomy" id="330836"/>
    <lineage>
        <taxon>Bacteria</taxon>
        <taxon>Bacillati</taxon>
        <taxon>Actinomycetota</taxon>
        <taxon>Actinomycetes</taxon>
        <taxon>Micrococcales</taxon>
        <taxon>Intrasporangiaceae</taxon>
        <taxon>Nostocoides</taxon>
    </lineage>
</organism>
<feature type="transmembrane region" description="Helical" evidence="1">
    <location>
        <begin position="531"/>
        <end position="548"/>
    </location>
</feature>
<feature type="transmembrane region" description="Helical" evidence="1">
    <location>
        <begin position="401"/>
        <end position="421"/>
    </location>
</feature>
<keyword evidence="1" id="KW-0812">Transmembrane</keyword>
<keyword evidence="3" id="KW-1185">Reference proteome</keyword>
<accession>A0ABP4YAH8</accession>
<feature type="transmembrane region" description="Helical" evidence="1">
    <location>
        <begin position="368"/>
        <end position="395"/>
    </location>
</feature>
<feature type="transmembrane region" description="Helical" evidence="1">
    <location>
        <begin position="555"/>
        <end position="572"/>
    </location>
</feature>
<dbReference type="Proteomes" id="UP001499938">
    <property type="component" value="Unassembled WGS sequence"/>
</dbReference>
<sequence length="705" mass="73305">MGMPTAPAPAAASDPVADRLIVVGTGGFTWAQVSQEATPALWELLAAGSSTTNSVRSVNPNTCPVDGWLSLSAGQRAAAPSADGAALRPTSAPCPAIPQPTDNGAITVPEWATYVAAAHSLRFDAEPGLLGTQLDTAGVSRAAIGPGAAIAAADTQGRVPAYAVVDWTSASQFEMRKAMGEARVVFVDVGSVRDPADLAAGEARPEADVAAQLAEISRRVGLVERARASDETLILAGLSDAGVGSRLRPIVVRGPDYGPGELYSPSTRQPGLAQSQDLTVTILRLVEAQVPAGMGGALLAPRNPGSTSAEAVAQRQVHLNDVDDASHEIHPLVPIFFYGLILAQLLIYLLTWRVWARERGSVAQRLRLVSIVRVVGVVAASVPAATFLANLIPWWRSAHPLPAIVGSVALFVALIAGAALLPPWGRTLMGPVAVVGGATMLVLAVDVMTGSRLQQSSLMGLQPVVGGRFYGMGNVTFSIFATASLMLAIALAHCANRRWGRGAALAAVLVIGLATVVIDGSPAWGADGGGPPAYLPGLAFFVLALLGIRMTVRRAAVIAAVTAGLFLLVGFLDSLRPAQDQSHLGRFFDTIGSGGALDIIIRKAQQNWGILISSPLTVLVPFGLFFVIFVLLRPTSWGSRSLHRSFERVPYLRPGLIAWLVVMTIGFFINDSGVAIPAVGATVAIPLIVAISSRTLVEEAAHGAN</sequence>
<comment type="caution">
    <text evidence="2">The sequence shown here is derived from an EMBL/GenBank/DDBJ whole genome shotgun (WGS) entry which is preliminary data.</text>
</comment>
<feature type="transmembrane region" description="Helical" evidence="1">
    <location>
        <begin position="469"/>
        <end position="491"/>
    </location>
</feature>
<reference evidence="3" key="1">
    <citation type="journal article" date="2019" name="Int. J. Syst. Evol. Microbiol.">
        <title>The Global Catalogue of Microorganisms (GCM) 10K type strain sequencing project: providing services to taxonomists for standard genome sequencing and annotation.</title>
        <authorList>
            <consortium name="The Broad Institute Genomics Platform"/>
            <consortium name="The Broad Institute Genome Sequencing Center for Infectious Disease"/>
            <person name="Wu L."/>
            <person name="Ma J."/>
        </authorList>
    </citation>
    <scope>NUCLEOTIDE SEQUENCE [LARGE SCALE GENOMIC DNA]</scope>
    <source>
        <strain evidence="3">JCM 15592</strain>
    </source>
</reference>
<feature type="transmembrane region" description="Helical" evidence="1">
    <location>
        <begin position="503"/>
        <end position="525"/>
    </location>
</feature>
<gene>
    <name evidence="2" type="ORF">GCM10009811_30440</name>
</gene>
<keyword evidence="1" id="KW-0472">Membrane</keyword>
<feature type="transmembrane region" description="Helical" evidence="1">
    <location>
        <begin position="428"/>
        <end position="449"/>
    </location>
</feature>
<evidence type="ECO:0000256" key="1">
    <source>
        <dbReference type="SAM" id="Phobius"/>
    </source>
</evidence>